<feature type="domain" description="Ionotropic glutamate receptor L-glutamate and glycine-binding" evidence="14">
    <location>
        <begin position="25"/>
        <end position="89"/>
    </location>
</feature>
<evidence type="ECO:0000256" key="2">
    <source>
        <dbReference type="ARBA" id="ARBA00008685"/>
    </source>
</evidence>
<dbReference type="Gene3D" id="1.10.287.70">
    <property type="match status" value="1"/>
</dbReference>
<dbReference type="PANTHER" id="PTHR42643:SF24">
    <property type="entry name" value="IONOTROPIC RECEPTOR 60A"/>
    <property type="match status" value="1"/>
</dbReference>
<evidence type="ECO:0000256" key="1">
    <source>
        <dbReference type="ARBA" id="ARBA00004651"/>
    </source>
</evidence>
<organism evidence="15">
    <name type="scientific">Hirondellea gigas</name>
    <dbReference type="NCBI Taxonomy" id="1518452"/>
    <lineage>
        <taxon>Eukaryota</taxon>
        <taxon>Metazoa</taxon>
        <taxon>Ecdysozoa</taxon>
        <taxon>Arthropoda</taxon>
        <taxon>Crustacea</taxon>
        <taxon>Multicrustacea</taxon>
        <taxon>Malacostraca</taxon>
        <taxon>Eumalacostraca</taxon>
        <taxon>Peracarida</taxon>
        <taxon>Amphipoda</taxon>
        <taxon>Amphilochidea</taxon>
        <taxon>Lysianassida</taxon>
        <taxon>Lysianassidira</taxon>
        <taxon>Lysianassoidea</taxon>
        <taxon>Lysianassidae</taxon>
        <taxon>Hirondellea</taxon>
    </lineage>
</organism>
<reference evidence="15" key="1">
    <citation type="submission" date="2017-11" db="EMBL/GenBank/DDBJ databases">
        <title>The sensing device of the deep-sea amphipod.</title>
        <authorList>
            <person name="Kobayashi H."/>
            <person name="Nagahama T."/>
            <person name="Arai W."/>
            <person name="Sasagawa Y."/>
            <person name="Umeda M."/>
            <person name="Hayashi T."/>
            <person name="Nikaido I."/>
            <person name="Watanabe H."/>
            <person name="Oguri K."/>
            <person name="Kitazato H."/>
            <person name="Fujioka K."/>
            <person name="Kido Y."/>
            <person name="Takami H."/>
        </authorList>
    </citation>
    <scope>NUCLEOTIDE SEQUENCE</scope>
    <source>
        <tissue evidence="15">Whole body</tissue>
    </source>
</reference>
<dbReference type="PANTHER" id="PTHR42643">
    <property type="entry name" value="IONOTROPIC RECEPTOR 20A-RELATED"/>
    <property type="match status" value="1"/>
</dbReference>
<comment type="similarity">
    <text evidence="2">Belongs to the glutamate-gated ion channel (TC 1.A.10.1) family.</text>
</comment>
<dbReference type="Gene3D" id="3.40.190.10">
    <property type="entry name" value="Periplasmic binding protein-like II"/>
    <property type="match status" value="1"/>
</dbReference>
<keyword evidence="6 13" id="KW-1133">Transmembrane helix</keyword>
<evidence type="ECO:0000256" key="8">
    <source>
        <dbReference type="ARBA" id="ARBA00023136"/>
    </source>
</evidence>
<keyword evidence="7" id="KW-0406">Ion transport</keyword>
<evidence type="ECO:0000259" key="14">
    <source>
        <dbReference type="SMART" id="SM00918"/>
    </source>
</evidence>
<feature type="transmembrane region" description="Helical" evidence="13">
    <location>
        <begin position="213"/>
        <end position="236"/>
    </location>
</feature>
<dbReference type="InterPro" id="IPR001320">
    <property type="entry name" value="Iontro_rcpt_C"/>
</dbReference>
<dbReference type="GO" id="GO:0015276">
    <property type="term" value="F:ligand-gated monoatomic ion channel activity"/>
    <property type="evidence" value="ECO:0007669"/>
    <property type="project" value="InterPro"/>
</dbReference>
<keyword evidence="9 15" id="KW-0675">Receptor</keyword>
<keyword evidence="12" id="KW-0407">Ion channel</keyword>
<evidence type="ECO:0000256" key="4">
    <source>
        <dbReference type="ARBA" id="ARBA00022475"/>
    </source>
</evidence>
<proteinExistence type="evidence at transcript level"/>
<keyword evidence="8 13" id="KW-0472">Membrane</keyword>
<evidence type="ECO:0000256" key="6">
    <source>
        <dbReference type="ARBA" id="ARBA00022989"/>
    </source>
</evidence>
<protein>
    <submittedName>
        <fullName evidence="15">Glutamate receptor</fullName>
    </submittedName>
</protein>
<keyword evidence="4" id="KW-1003">Cell membrane</keyword>
<sequence length="443" mass="49245">MLTHPETFQFPEPVELIVAAEEWVPHIAVREDPETGEVFISGPMANLLDTLAASINFKYKLVRPSDGAWGIPRGDGTGDWNGMIGMVKRDEADLALGPFGVTYSRTQVAAFTSPILIDYYRILVKRESPEPDPWGWRKPFTAGVYAGFIVSLVVVALALWATTSLFGISSTKCKEKRDRGIGILENVWLVYGTTVSQSMEWLAECWSGRTVMAVWFIVVLIVARSYGSCLTALLAVRSVATPYNYLSDLIDDPQIVLVFEGATALIEHFSKVKTGIFADLAGQKHRSLFLTPPQLYEAAYNDVRDTKTALLVEDITCRKVISDDFKKYGRCDFYVGKERYWPLIFCMIGQKHHPIVNVVNARIERLTSHDLYFKWLSSEMPNATACPSTSSKVTVREAYSMAGLWGLFIVLACGLCLAAVAFGAEIMLHRRRSAKAPDVSATT</sequence>
<keyword evidence="10" id="KW-0325">Glycoprotein</keyword>
<dbReference type="Pfam" id="PF10613">
    <property type="entry name" value="Lig_chan-Glu_bd"/>
    <property type="match status" value="1"/>
</dbReference>
<evidence type="ECO:0000256" key="11">
    <source>
        <dbReference type="ARBA" id="ARBA00023286"/>
    </source>
</evidence>
<dbReference type="SUPFAM" id="SSF53850">
    <property type="entry name" value="Periplasmic binding protein-like II"/>
    <property type="match status" value="1"/>
</dbReference>
<dbReference type="SMART" id="SM00918">
    <property type="entry name" value="Lig_chan-Glu_bd"/>
    <property type="match status" value="1"/>
</dbReference>
<evidence type="ECO:0000256" key="10">
    <source>
        <dbReference type="ARBA" id="ARBA00023180"/>
    </source>
</evidence>
<dbReference type="InterPro" id="IPR019594">
    <property type="entry name" value="Glu/Gly-bd"/>
</dbReference>
<dbReference type="GO" id="GO:0050906">
    <property type="term" value="P:detection of stimulus involved in sensory perception"/>
    <property type="evidence" value="ECO:0007669"/>
    <property type="project" value="UniProtKB-ARBA"/>
</dbReference>
<accession>A0A6A7GA25</accession>
<evidence type="ECO:0000256" key="9">
    <source>
        <dbReference type="ARBA" id="ARBA00023170"/>
    </source>
</evidence>
<dbReference type="GO" id="GO:0005886">
    <property type="term" value="C:plasma membrane"/>
    <property type="evidence" value="ECO:0007669"/>
    <property type="project" value="UniProtKB-SubCell"/>
</dbReference>
<keyword evidence="5 13" id="KW-0812">Transmembrane</keyword>
<evidence type="ECO:0000256" key="5">
    <source>
        <dbReference type="ARBA" id="ARBA00022692"/>
    </source>
</evidence>
<dbReference type="AlphaFoldDB" id="A0A6A7GA25"/>
<evidence type="ECO:0000256" key="12">
    <source>
        <dbReference type="ARBA" id="ARBA00023303"/>
    </source>
</evidence>
<dbReference type="InterPro" id="IPR052192">
    <property type="entry name" value="Insect_Ionotropic_Sensory_Rcpt"/>
</dbReference>
<evidence type="ECO:0000256" key="7">
    <source>
        <dbReference type="ARBA" id="ARBA00023065"/>
    </source>
</evidence>
<keyword evidence="3" id="KW-0813">Transport</keyword>
<dbReference type="Pfam" id="PF00060">
    <property type="entry name" value="Lig_chan"/>
    <property type="match status" value="1"/>
</dbReference>
<dbReference type="EMBL" id="IACT01007891">
    <property type="protein sequence ID" value="LAC27003.1"/>
    <property type="molecule type" value="mRNA"/>
</dbReference>
<keyword evidence="11" id="KW-1071">Ligand-gated ion channel</keyword>
<feature type="transmembrane region" description="Helical" evidence="13">
    <location>
        <begin position="402"/>
        <end position="424"/>
    </location>
</feature>
<name>A0A6A7GA25_9CRUS</name>
<evidence type="ECO:0000256" key="3">
    <source>
        <dbReference type="ARBA" id="ARBA00022448"/>
    </source>
</evidence>
<evidence type="ECO:0000256" key="13">
    <source>
        <dbReference type="SAM" id="Phobius"/>
    </source>
</evidence>
<feature type="transmembrane region" description="Helical" evidence="13">
    <location>
        <begin position="144"/>
        <end position="168"/>
    </location>
</feature>
<evidence type="ECO:0000313" key="15">
    <source>
        <dbReference type="EMBL" id="LAC27003.1"/>
    </source>
</evidence>
<comment type="subcellular location">
    <subcellularLocation>
        <location evidence="1">Cell membrane</location>
        <topology evidence="1">Multi-pass membrane protein</topology>
    </subcellularLocation>
</comment>